<dbReference type="EMBL" id="WHLY01000002">
    <property type="protein sequence ID" value="MPR32418.1"/>
    <property type="molecule type" value="Genomic_DNA"/>
</dbReference>
<dbReference type="AlphaFoldDB" id="A0A7C9BA29"/>
<comment type="caution">
    <text evidence="1">The sequence shown here is derived from an EMBL/GenBank/DDBJ whole genome shotgun (WGS) entry which is preliminary data.</text>
</comment>
<keyword evidence="2" id="KW-1185">Reference proteome</keyword>
<gene>
    <name evidence="1" type="ORF">GBK04_03415</name>
</gene>
<proteinExistence type="predicted"/>
<evidence type="ECO:0000313" key="2">
    <source>
        <dbReference type="Proteomes" id="UP000479293"/>
    </source>
</evidence>
<dbReference type="Proteomes" id="UP000479293">
    <property type="component" value="Unassembled WGS sequence"/>
</dbReference>
<dbReference type="GO" id="GO:0004803">
    <property type="term" value="F:transposase activity"/>
    <property type="evidence" value="ECO:0007669"/>
    <property type="project" value="InterPro"/>
</dbReference>
<evidence type="ECO:0000313" key="1">
    <source>
        <dbReference type="EMBL" id="MPR32418.1"/>
    </source>
</evidence>
<evidence type="ECO:0008006" key="3">
    <source>
        <dbReference type="Google" id="ProtNLM"/>
    </source>
</evidence>
<accession>A0A7C9BA29</accession>
<dbReference type="InterPro" id="IPR036515">
    <property type="entry name" value="Transposase_17_sf"/>
</dbReference>
<name>A0A7C9BA29_9BACT</name>
<dbReference type="Gene3D" id="3.30.70.1290">
    <property type="entry name" value="Transposase IS200-like"/>
    <property type="match status" value="1"/>
</dbReference>
<dbReference type="RefSeq" id="WP_152756854.1">
    <property type="nucleotide sequence ID" value="NZ_WHLY01000002.1"/>
</dbReference>
<dbReference type="GO" id="GO:0006313">
    <property type="term" value="P:DNA transposition"/>
    <property type="evidence" value="ECO:0007669"/>
    <property type="project" value="InterPro"/>
</dbReference>
<reference evidence="1 2" key="1">
    <citation type="submission" date="2019-10" db="EMBL/GenBank/DDBJ databases">
        <title>Draft Genome Sequence of Cytophagaceae sp. SJW1-29.</title>
        <authorList>
            <person name="Choi A."/>
        </authorList>
    </citation>
    <scope>NUCLEOTIDE SEQUENCE [LARGE SCALE GENOMIC DNA]</scope>
    <source>
        <strain evidence="1 2">SJW1-29</strain>
    </source>
</reference>
<dbReference type="GO" id="GO:0003677">
    <property type="term" value="F:DNA binding"/>
    <property type="evidence" value="ECO:0007669"/>
    <property type="project" value="InterPro"/>
</dbReference>
<sequence>MNKAHLIPNSYYQFSKKISGSLLFPSHDDYLHFLFLYCRQVQPIARTFAYCLLPDSFFVLLQIRDEASLQRHTERVGAGIEEVAEDCQGYLERQISNFVARYHSSLNITFSENERGWHCEYLPNEAEVSHRVELLHLYPLYHEAVQGNGRWPYMSLHSLQSRRHTFLDRDTVHAWFGGFEEFLKESSFTLAECF</sequence>
<protein>
    <recommendedName>
        <fullName evidence="3">Transposase</fullName>
    </recommendedName>
</protein>
<organism evidence="1 2">
    <name type="scientific">Salmonirosea aquatica</name>
    <dbReference type="NCBI Taxonomy" id="2654236"/>
    <lineage>
        <taxon>Bacteria</taxon>
        <taxon>Pseudomonadati</taxon>
        <taxon>Bacteroidota</taxon>
        <taxon>Cytophagia</taxon>
        <taxon>Cytophagales</taxon>
        <taxon>Spirosomataceae</taxon>
        <taxon>Salmonirosea</taxon>
    </lineage>
</organism>